<gene>
    <name evidence="1" type="ORF">CGOC_LOCUS12366</name>
</gene>
<protein>
    <submittedName>
        <fullName evidence="1">Uncharacterized protein</fullName>
    </submittedName>
</protein>
<evidence type="ECO:0000313" key="2">
    <source>
        <dbReference type="Proteomes" id="UP000271889"/>
    </source>
</evidence>
<dbReference type="AlphaFoldDB" id="A0A3P7NSJ7"/>
<evidence type="ECO:0000313" key="1">
    <source>
        <dbReference type="EMBL" id="VDN33331.1"/>
    </source>
</evidence>
<keyword evidence="2" id="KW-1185">Reference proteome</keyword>
<name>A0A3P7NSJ7_CYLGO</name>
<dbReference type="EMBL" id="UYRV01122580">
    <property type="protein sequence ID" value="VDN33331.1"/>
    <property type="molecule type" value="Genomic_DNA"/>
</dbReference>
<sequence length="45" mass="5192">MGPLEWLQRYPQSICLKQMEYLVLLINLTQELEHPSSSNLSMAVS</sequence>
<organism evidence="1 2">
    <name type="scientific">Cylicostephanus goldi</name>
    <name type="common">Nematode worm</name>
    <dbReference type="NCBI Taxonomy" id="71465"/>
    <lineage>
        <taxon>Eukaryota</taxon>
        <taxon>Metazoa</taxon>
        <taxon>Ecdysozoa</taxon>
        <taxon>Nematoda</taxon>
        <taxon>Chromadorea</taxon>
        <taxon>Rhabditida</taxon>
        <taxon>Rhabditina</taxon>
        <taxon>Rhabditomorpha</taxon>
        <taxon>Strongyloidea</taxon>
        <taxon>Strongylidae</taxon>
        <taxon>Cylicostephanus</taxon>
    </lineage>
</organism>
<accession>A0A3P7NSJ7</accession>
<proteinExistence type="predicted"/>
<reference evidence="1 2" key="1">
    <citation type="submission" date="2018-11" db="EMBL/GenBank/DDBJ databases">
        <authorList>
            <consortium name="Pathogen Informatics"/>
        </authorList>
    </citation>
    <scope>NUCLEOTIDE SEQUENCE [LARGE SCALE GENOMIC DNA]</scope>
</reference>
<dbReference type="Proteomes" id="UP000271889">
    <property type="component" value="Unassembled WGS sequence"/>
</dbReference>